<dbReference type="InterPro" id="IPR017871">
    <property type="entry name" value="ABC_transporter-like_CS"/>
</dbReference>
<dbReference type="PROSITE" id="PS50893">
    <property type="entry name" value="ABC_TRANSPORTER_2"/>
    <property type="match status" value="2"/>
</dbReference>
<dbReference type="InterPro" id="IPR050107">
    <property type="entry name" value="ABC_carbohydrate_import_ATPase"/>
</dbReference>
<dbReference type="Pfam" id="PF00005">
    <property type="entry name" value="ABC_tran"/>
    <property type="match status" value="2"/>
</dbReference>
<keyword evidence="3" id="KW-0762">Sugar transport</keyword>
<evidence type="ECO:0000256" key="8">
    <source>
        <dbReference type="ARBA" id="ARBA00023136"/>
    </source>
</evidence>
<evidence type="ECO:0000256" key="4">
    <source>
        <dbReference type="ARBA" id="ARBA00022737"/>
    </source>
</evidence>
<evidence type="ECO:0000313" key="11">
    <source>
        <dbReference type="Proteomes" id="UP001163336"/>
    </source>
</evidence>
<dbReference type="InterPro" id="IPR003439">
    <property type="entry name" value="ABC_transporter-like_ATP-bd"/>
</dbReference>
<dbReference type="GO" id="GO:0005524">
    <property type="term" value="F:ATP binding"/>
    <property type="evidence" value="ECO:0007669"/>
    <property type="project" value="UniProtKB-KW"/>
</dbReference>
<evidence type="ECO:0000256" key="1">
    <source>
        <dbReference type="ARBA" id="ARBA00022448"/>
    </source>
</evidence>
<dbReference type="Gene3D" id="3.40.50.300">
    <property type="entry name" value="P-loop containing nucleotide triphosphate hydrolases"/>
    <property type="match status" value="2"/>
</dbReference>
<dbReference type="PANTHER" id="PTHR43790:SF3">
    <property type="entry name" value="D-ALLOSE IMPORT ATP-BINDING PROTEIN ALSA-RELATED"/>
    <property type="match status" value="1"/>
</dbReference>
<evidence type="ECO:0000256" key="2">
    <source>
        <dbReference type="ARBA" id="ARBA00022475"/>
    </source>
</evidence>
<organism evidence="10 11">
    <name type="scientific">Massilia varians</name>
    <dbReference type="NCBI Taxonomy" id="457921"/>
    <lineage>
        <taxon>Bacteria</taxon>
        <taxon>Pseudomonadati</taxon>
        <taxon>Pseudomonadota</taxon>
        <taxon>Betaproteobacteria</taxon>
        <taxon>Burkholderiales</taxon>
        <taxon>Oxalobacteraceae</taxon>
        <taxon>Telluria group</taxon>
        <taxon>Massilia</taxon>
    </lineage>
</organism>
<evidence type="ECO:0000256" key="7">
    <source>
        <dbReference type="ARBA" id="ARBA00022967"/>
    </source>
</evidence>
<dbReference type="CDD" id="cd03215">
    <property type="entry name" value="ABC_Carb_Monos_II"/>
    <property type="match status" value="1"/>
</dbReference>
<evidence type="ECO:0000313" key="10">
    <source>
        <dbReference type="EMBL" id="BDT58567.1"/>
    </source>
</evidence>
<keyword evidence="2" id="KW-1003">Cell membrane</keyword>
<keyword evidence="11" id="KW-1185">Reference proteome</keyword>
<reference evidence="10" key="1">
    <citation type="submission" date="2022-11" db="EMBL/GenBank/DDBJ databases">
        <title>Isolation and characterization of PLA-degrading bacterium Massilia sp. from Antarctic soil.</title>
        <authorList>
            <person name="Sato K."/>
            <person name="Gomez-Fuentes C."/>
            <person name="Ahmad S.A."/>
            <person name="Zulkharnain A."/>
        </authorList>
    </citation>
    <scope>NUCLEOTIDE SEQUENCE</scope>
    <source>
        <strain evidence="10">N-3</strain>
    </source>
</reference>
<evidence type="ECO:0000256" key="3">
    <source>
        <dbReference type="ARBA" id="ARBA00022597"/>
    </source>
</evidence>
<dbReference type="Proteomes" id="UP001163336">
    <property type="component" value="Chromosome"/>
</dbReference>
<evidence type="ECO:0000256" key="6">
    <source>
        <dbReference type="ARBA" id="ARBA00022840"/>
    </source>
</evidence>
<dbReference type="EMBL" id="AP026966">
    <property type="protein sequence ID" value="BDT58567.1"/>
    <property type="molecule type" value="Genomic_DNA"/>
</dbReference>
<dbReference type="InterPro" id="IPR027417">
    <property type="entry name" value="P-loop_NTPase"/>
</dbReference>
<feature type="domain" description="ABC transporter" evidence="9">
    <location>
        <begin position="272"/>
        <end position="512"/>
    </location>
</feature>
<gene>
    <name evidence="10" type="primary">rbsA</name>
    <name evidence="10" type="ORF">MasN3_20610</name>
</gene>
<sequence>MPVTQLTSPPLPGENAVSDAPVLQLSGITKRFNGVHALNGVRLSIRPGEVMALIGENGAGKSTLVKTLTGIHRPDAGSILLDGKEVVFGSPQEAMAAGITAVHQETVMFDELTVAENIYVGRHPTRGPAGRIDWQHIEAEAERLFARLEVALPVRARVRDLSVAQRHFVEIARALSQDARVVIMDEPTAALSQREIRELYRIIDQLKVAGTAVIFISHKFDEIYEVADCYTVLRDGQFVAEGRLADIGEPELVALMVGRAVHQAYPKAQVEIGTPLLEVRDLCHPTEFQNVSFALRRGEILGFYGLVGAGRSEVMQALFGLTSNVRGSVRLEGKDARFGAPREAIAAGLAYVPEDRQQHGAHLNQPIAHNITLPILSRFGFFTRAKRETRVARRFAEQLELKAHHLQQHVAELSGGNQQKVVLGKWLATDPKVIILDEPTKGIDIGSKAAVHRFISELVERGLSVILVSSELPEVLGLADRVVVMRQGRVVREFARQDATPETVVAAASGVDLHAASEAAA</sequence>
<keyword evidence="7" id="KW-1278">Translocase</keyword>
<dbReference type="PANTHER" id="PTHR43790">
    <property type="entry name" value="CARBOHYDRATE TRANSPORT ATP-BINDING PROTEIN MG119-RELATED"/>
    <property type="match status" value="1"/>
</dbReference>
<evidence type="ECO:0000256" key="5">
    <source>
        <dbReference type="ARBA" id="ARBA00022741"/>
    </source>
</evidence>
<protein>
    <submittedName>
        <fullName evidence="10">Ribose import ATP-binding protein RbsA</fullName>
    </submittedName>
</protein>
<keyword evidence="6 10" id="KW-0067">ATP-binding</keyword>
<keyword evidence="5" id="KW-0547">Nucleotide-binding</keyword>
<keyword evidence="8" id="KW-0472">Membrane</keyword>
<dbReference type="PROSITE" id="PS00211">
    <property type="entry name" value="ABC_TRANSPORTER_1"/>
    <property type="match status" value="1"/>
</dbReference>
<keyword evidence="1" id="KW-0813">Transport</keyword>
<dbReference type="RefSeq" id="WP_281913975.1">
    <property type="nucleotide sequence ID" value="NZ_AP026966.1"/>
</dbReference>
<name>A0ABM8C5R7_9BURK</name>
<dbReference type="CDD" id="cd03216">
    <property type="entry name" value="ABC_Carb_Monos_I"/>
    <property type="match status" value="1"/>
</dbReference>
<dbReference type="InterPro" id="IPR003593">
    <property type="entry name" value="AAA+_ATPase"/>
</dbReference>
<proteinExistence type="predicted"/>
<keyword evidence="4" id="KW-0677">Repeat</keyword>
<feature type="domain" description="ABC transporter" evidence="9">
    <location>
        <begin position="23"/>
        <end position="260"/>
    </location>
</feature>
<dbReference type="SMART" id="SM00382">
    <property type="entry name" value="AAA"/>
    <property type="match status" value="2"/>
</dbReference>
<evidence type="ECO:0000259" key="9">
    <source>
        <dbReference type="PROSITE" id="PS50893"/>
    </source>
</evidence>
<dbReference type="SUPFAM" id="SSF52540">
    <property type="entry name" value="P-loop containing nucleoside triphosphate hydrolases"/>
    <property type="match status" value="2"/>
</dbReference>
<accession>A0ABM8C5R7</accession>